<sequence length="378" mass="42213">MDTCAALEKLYPQMVDRRIIRATAIEHKNDLQAGIDFIEGEVLDWKARRSIESTQILDYREFSEAPAMDSTDTDIVDTDNVDENAEPVSSDDPGVWKSASSSMYAVDCETIEQMIEQTKTDKQNLMVSIQEMKELRRVAEQAEAAARSAKAQALEGVEALHASAEEVRKTVAKAREANAVHSGEVYGEKAVLGTEARELFSRVQQVRTEWLKASDILEEMKATLQDRIAKAKEDERVADEERLRKEAAARELLQKEEDILAQITQESIELDLEADNCTKLREFLMKQGTVVDSLQGEISILHEDVELLKKKVEGLVLDSFHSASQAGSIFNWQPELISDLAPQDNDDEFAAALSTSSLSHEKSTTSSGGSWQFLETEQ</sequence>
<dbReference type="EMBL" id="GL377566">
    <property type="protein sequence ID" value="EFJ37416.1"/>
    <property type="molecule type" value="Genomic_DNA"/>
</dbReference>
<name>D8QSE1_SELML</name>
<evidence type="ECO:0000313" key="3">
    <source>
        <dbReference type="EMBL" id="EFJ37416.1"/>
    </source>
</evidence>
<evidence type="ECO:0000256" key="1">
    <source>
        <dbReference type="SAM" id="Coils"/>
    </source>
</evidence>
<gene>
    <name evidence="3" type="ORF">SELMODRAFT_403744</name>
</gene>
<feature type="coiled-coil region" evidence="1">
    <location>
        <begin position="115"/>
        <end position="177"/>
    </location>
</feature>
<feature type="region of interest" description="Disordered" evidence="2">
    <location>
        <begin position="70"/>
        <end position="96"/>
    </location>
</feature>
<organism evidence="4">
    <name type="scientific">Selaginella moellendorffii</name>
    <name type="common">Spikemoss</name>
    <dbReference type="NCBI Taxonomy" id="88036"/>
    <lineage>
        <taxon>Eukaryota</taxon>
        <taxon>Viridiplantae</taxon>
        <taxon>Streptophyta</taxon>
        <taxon>Embryophyta</taxon>
        <taxon>Tracheophyta</taxon>
        <taxon>Lycopodiopsida</taxon>
        <taxon>Selaginellales</taxon>
        <taxon>Selaginellaceae</taxon>
        <taxon>Selaginella</taxon>
    </lineage>
</organism>
<reference evidence="3 4" key="1">
    <citation type="journal article" date="2011" name="Science">
        <title>The Selaginella genome identifies genetic changes associated with the evolution of vascular plants.</title>
        <authorList>
            <person name="Banks J.A."/>
            <person name="Nishiyama T."/>
            <person name="Hasebe M."/>
            <person name="Bowman J.L."/>
            <person name="Gribskov M."/>
            <person name="dePamphilis C."/>
            <person name="Albert V.A."/>
            <person name="Aono N."/>
            <person name="Aoyama T."/>
            <person name="Ambrose B.A."/>
            <person name="Ashton N.W."/>
            <person name="Axtell M.J."/>
            <person name="Barker E."/>
            <person name="Barker M.S."/>
            <person name="Bennetzen J.L."/>
            <person name="Bonawitz N.D."/>
            <person name="Chapple C."/>
            <person name="Cheng C."/>
            <person name="Correa L.G."/>
            <person name="Dacre M."/>
            <person name="DeBarry J."/>
            <person name="Dreyer I."/>
            <person name="Elias M."/>
            <person name="Engstrom E.M."/>
            <person name="Estelle M."/>
            <person name="Feng L."/>
            <person name="Finet C."/>
            <person name="Floyd S.K."/>
            <person name="Frommer W.B."/>
            <person name="Fujita T."/>
            <person name="Gramzow L."/>
            <person name="Gutensohn M."/>
            <person name="Harholt J."/>
            <person name="Hattori M."/>
            <person name="Heyl A."/>
            <person name="Hirai T."/>
            <person name="Hiwatashi Y."/>
            <person name="Ishikawa M."/>
            <person name="Iwata M."/>
            <person name="Karol K.G."/>
            <person name="Koehler B."/>
            <person name="Kolukisaoglu U."/>
            <person name="Kubo M."/>
            <person name="Kurata T."/>
            <person name="Lalonde S."/>
            <person name="Li K."/>
            <person name="Li Y."/>
            <person name="Litt A."/>
            <person name="Lyons E."/>
            <person name="Manning G."/>
            <person name="Maruyama T."/>
            <person name="Michael T.P."/>
            <person name="Mikami K."/>
            <person name="Miyazaki S."/>
            <person name="Morinaga S."/>
            <person name="Murata T."/>
            <person name="Mueller-Roeber B."/>
            <person name="Nelson D.R."/>
            <person name="Obara M."/>
            <person name="Oguri Y."/>
            <person name="Olmstead R.G."/>
            <person name="Onodera N."/>
            <person name="Petersen B.L."/>
            <person name="Pils B."/>
            <person name="Prigge M."/>
            <person name="Rensing S.A."/>
            <person name="Riano-Pachon D.M."/>
            <person name="Roberts A.W."/>
            <person name="Sato Y."/>
            <person name="Scheller H.V."/>
            <person name="Schulz B."/>
            <person name="Schulz C."/>
            <person name="Shakirov E.V."/>
            <person name="Shibagaki N."/>
            <person name="Shinohara N."/>
            <person name="Shippen D.E."/>
            <person name="Soerensen I."/>
            <person name="Sotooka R."/>
            <person name="Sugimoto N."/>
            <person name="Sugita M."/>
            <person name="Sumikawa N."/>
            <person name="Tanurdzic M."/>
            <person name="Theissen G."/>
            <person name="Ulvskov P."/>
            <person name="Wakazuki S."/>
            <person name="Weng J.K."/>
            <person name="Willats W.W."/>
            <person name="Wipf D."/>
            <person name="Wolf P.G."/>
            <person name="Yang L."/>
            <person name="Zimmer A.D."/>
            <person name="Zhu Q."/>
            <person name="Mitros T."/>
            <person name="Hellsten U."/>
            <person name="Loque D."/>
            <person name="Otillar R."/>
            <person name="Salamov A."/>
            <person name="Schmutz J."/>
            <person name="Shapiro H."/>
            <person name="Lindquist E."/>
            <person name="Lucas S."/>
            <person name="Rokhsar D."/>
            <person name="Grigoriev I.V."/>
        </authorList>
    </citation>
    <scope>NUCLEOTIDE SEQUENCE [LARGE SCALE GENOMIC DNA]</scope>
</reference>
<protein>
    <recommendedName>
        <fullName evidence="5">CUE domain-containing protein</fullName>
    </recommendedName>
</protein>
<feature type="region of interest" description="Disordered" evidence="2">
    <location>
        <begin position="354"/>
        <end position="378"/>
    </location>
</feature>
<dbReference type="eggNOG" id="ENOG502QVXV">
    <property type="taxonomic scope" value="Eukaryota"/>
</dbReference>
<feature type="coiled-coil region" evidence="1">
    <location>
        <begin position="214"/>
        <end position="266"/>
    </location>
</feature>
<keyword evidence="1" id="KW-0175">Coiled coil</keyword>
<dbReference type="HOGENOM" id="CLU_017675_1_0_1"/>
<feature type="compositionally biased region" description="Polar residues" evidence="2">
    <location>
        <begin position="368"/>
        <end position="378"/>
    </location>
</feature>
<dbReference type="PANTHER" id="PTHR48459">
    <property type="entry name" value="CUE DOMAIN-CONTAINING PROTEIN"/>
    <property type="match status" value="1"/>
</dbReference>
<proteinExistence type="predicted"/>
<dbReference type="Gramene" id="EFJ37416">
    <property type="protein sequence ID" value="EFJ37416"/>
    <property type="gene ID" value="SELMODRAFT_403744"/>
</dbReference>
<dbReference type="PANTHER" id="PTHR48459:SF1">
    <property type="entry name" value="CUE DOMAIN-CONTAINING PROTEIN"/>
    <property type="match status" value="1"/>
</dbReference>
<evidence type="ECO:0000256" key="2">
    <source>
        <dbReference type="SAM" id="MobiDB-lite"/>
    </source>
</evidence>
<accession>D8QSE1</accession>
<dbReference type="AlphaFoldDB" id="D8QSE1"/>
<feature type="compositionally biased region" description="Acidic residues" evidence="2">
    <location>
        <begin position="71"/>
        <end position="85"/>
    </location>
</feature>
<dbReference type="InParanoid" id="D8QSE1"/>
<evidence type="ECO:0000313" key="4">
    <source>
        <dbReference type="Proteomes" id="UP000001514"/>
    </source>
</evidence>
<dbReference type="KEGG" id="smo:SELMODRAFT_403744"/>
<dbReference type="Proteomes" id="UP000001514">
    <property type="component" value="Unassembled WGS sequence"/>
</dbReference>
<evidence type="ECO:0008006" key="5">
    <source>
        <dbReference type="Google" id="ProtNLM"/>
    </source>
</evidence>
<keyword evidence="4" id="KW-1185">Reference proteome</keyword>